<evidence type="ECO:0000313" key="3">
    <source>
        <dbReference type="Proteomes" id="UP001158576"/>
    </source>
</evidence>
<organism evidence="2 3">
    <name type="scientific">Oikopleura dioica</name>
    <name type="common">Tunicate</name>
    <dbReference type="NCBI Taxonomy" id="34765"/>
    <lineage>
        <taxon>Eukaryota</taxon>
        <taxon>Metazoa</taxon>
        <taxon>Chordata</taxon>
        <taxon>Tunicata</taxon>
        <taxon>Appendicularia</taxon>
        <taxon>Copelata</taxon>
        <taxon>Oikopleuridae</taxon>
        <taxon>Oikopleura</taxon>
    </lineage>
</organism>
<reference evidence="2 3" key="1">
    <citation type="submission" date="2021-04" db="EMBL/GenBank/DDBJ databases">
        <authorList>
            <person name="Bliznina A."/>
        </authorList>
    </citation>
    <scope>NUCLEOTIDE SEQUENCE [LARGE SCALE GENOMIC DNA]</scope>
</reference>
<dbReference type="Proteomes" id="UP001158576">
    <property type="component" value="Chromosome 1"/>
</dbReference>
<evidence type="ECO:0000256" key="1">
    <source>
        <dbReference type="SAM" id="SignalP"/>
    </source>
</evidence>
<sequence length="112" mass="12612">MKLSGSRILLFLAGYSAGTRIDLQSRFQRPPRSLVEQKNGCKCPVEPRPQYHLQGQWFLNLRTCDPNGKLFIRSGRSSPRSKECIPTQFGYENHPSGKSNDQILVITKCGCA</sequence>
<dbReference type="EMBL" id="OU015566">
    <property type="protein sequence ID" value="CAG5102063.1"/>
    <property type="molecule type" value="Genomic_DNA"/>
</dbReference>
<feature type="chain" id="PRO_5047437080" evidence="1">
    <location>
        <begin position="19"/>
        <end position="112"/>
    </location>
</feature>
<keyword evidence="1" id="KW-0732">Signal</keyword>
<proteinExistence type="predicted"/>
<protein>
    <submittedName>
        <fullName evidence="2">Oidioi.mRNA.OKI2018_I69.chr1.g126.t1.cds</fullName>
    </submittedName>
</protein>
<gene>
    <name evidence="2" type="ORF">OKIOD_LOCUS8891</name>
</gene>
<keyword evidence="3" id="KW-1185">Reference proteome</keyword>
<feature type="signal peptide" evidence="1">
    <location>
        <begin position="1"/>
        <end position="18"/>
    </location>
</feature>
<name>A0ABN7SMQ5_OIKDI</name>
<evidence type="ECO:0000313" key="2">
    <source>
        <dbReference type="EMBL" id="CAG5102063.1"/>
    </source>
</evidence>
<accession>A0ABN7SMQ5</accession>